<gene>
    <name evidence="1" type="ORF">O6H91_04G099200</name>
</gene>
<protein>
    <submittedName>
        <fullName evidence="1">Uncharacterized protein</fullName>
    </submittedName>
</protein>
<accession>A0ACC2E056</accession>
<evidence type="ECO:0000313" key="1">
    <source>
        <dbReference type="EMBL" id="KAJ7559745.1"/>
    </source>
</evidence>
<evidence type="ECO:0000313" key="2">
    <source>
        <dbReference type="Proteomes" id="UP001162992"/>
    </source>
</evidence>
<dbReference type="Proteomes" id="UP001162992">
    <property type="component" value="Chromosome 4"/>
</dbReference>
<name>A0ACC2E056_DIPCM</name>
<reference evidence="2" key="1">
    <citation type="journal article" date="2024" name="Proc. Natl. Acad. Sci. U.S.A.">
        <title>Extraordinary preservation of gene collinearity over three hundred million years revealed in homosporous lycophytes.</title>
        <authorList>
            <person name="Li C."/>
            <person name="Wickell D."/>
            <person name="Kuo L.Y."/>
            <person name="Chen X."/>
            <person name="Nie B."/>
            <person name="Liao X."/>
            <person name="Peng D."/>
            <person name="Ji J."/>
            <person name="Jenkins J."/>
            <person name="Williams M."/>
            <person name="Shu S."/>
            <person name="Plott C."/>
            <person name="Barry K."/>
            <person name="Rajasekar S."/>
            <person name="Grimwood J."/>
            <person name="Han X."/>
            <person name="Sun S."/>
            <person name="Hou Z."/>
            <person name="He W."/>
            <person name="Dai G."/>
            <person name="Sun C."/>
            <person name="Schmutz J."/>
            <person name="Leebens-Mack J.H."/>
            <person name="Li F.W."/>
            <person name="Wang L."/>
        </authorList>
    </citation>
    <scope>NUCLEOTIDE SEQUENCE [LARGE SCALE GENOMIC DNA]</scope>
    <source>
        <strain evidence="2">cv. PW_Plant_1</strain>
    </source>
</reference>
<dbReference type="EMBL" id="CM055095">
    <property type="protein sequence ID" value="KAJ7559745.1"/>
    <property type="molecule type" value="Genomic_DNA"/>
</dbReference>
<comment type="caution">
    <text evidence="1">The sequence shown here is derived from an EMBL/GenBank/DDBJ whole genome shotgun (WGS) entry which is preliminary data.</text>
</comment>
<keyword evidence="2" id="KW-1185">Reference proteome</keyword>
<proteinExistence type="predicted"/>
<organism evidence="1 2">
    <name type="scientific">Diphasiastrum complanatum</name>
    <name type="common">Issler's clubmoss</name>
    <name type="synonym">Lycopodium complanatum</name>
    <dbReference type="NCBI Taxonomy" id="34168"/>
    <lineage>
        <taxon>Eukaryota</taxon>
        <taxon>Viridiplantae</taxon>
        <taxon>Streptophyta</taxon>
        <taxon>Embryophyta</taxon>
        <taxon>Tracheophyta</taxon>
        <taxon>Lycopodiopsida</taxon>
        <taxon>Lycopodiales</taxon>
        <taxon>Lycopodiaceae</taxon>
        <taxon>Lycopodioideae</taxon>
        <taxon>Diphasiastrum</taxon>
    </lineage>
</organism>
<sequence>MDTDQQSAAVHEFCAVTSTTPEQARFFLESCTWRLDSALHSFYESAGDDNNDYGSIQPFPVPVEEDDTPSIPRPHSPTGPASAEVQRASVAAAAPNPSRPDRMSGRPNKDKRAARVSAGSGGGIKTLSDLNKPQDSDSDSDGPQEYYTGGEKSGMMVQDPSKGQKEVESIFERARQFGAREGNFEAPSASSGSRGSFVGTGRTLLGDVRQDQGQEKEAGAGNLPPEPVAHTITFWRNGFTVDDGPLRRLEDRANAPFLQSINRGECPSELEPNDRSIAVHVSLVKKDDEWQPPAEPRYRAFQGTGRTLGGASQSPSALSPLQSSGGLEVNAQPVQGLVVDDLKPSTSIQLRLSDGTRMVARFNHHHTIADIRGFIDAARPGSSRSYQLQIMGFPPKTLLNPTETVAQAGLLNAVVIQKV</sequence>